<keyword evidence="3" id="KW-1185">Reference proteome</keyword>
<organism evidence="2 3">
    <name type="scientific">Paraburkholderia acidisoli</name>
    <dbReference type="NCBI Taxonomy" id="2571748"/>
    <lineage>
        <taxon>Bacteria</taxon>
        <taxon>Pseudomonadati</taxon>
        <taxon>Pseudomonadota</taxon>
        <taxon>Betaproteobacteria</taxon>
        <taxon>Burkholderiales</taxon>
        <taxon>Burkholderiaceae</taxon>
        <taxon>Paraburkholderia</taxon>
    </lineage>
</organism>
<evidence type="ECO:0000256" key="1">
    <source>
        <dbReference type="SAM" id="MobiDB-lite"/>
    </source>
</evidence>
<dbReference type="Proteomes" id="UP000433577">
    <property type="component" value="Chromosome 3"/>
</dbReference>
<dbReference type="KEGG" id="pacs:FAZ98_27530"/>
<sequence length="355" mass="37850">MPITLQGKSVVSIRPMQLAAVNDHNWSTFGTRPVFHLVCGDGTQRALKGEIIDENSNAQNASDNAALIGELQSLVGVNLDVSVLGAADVQALTGVTPAMMVHANPNCAAAYLSGLAGSGMFVFYTMTYIESLKTLEKQQVKQKDVDGMRQFGAVKLARKMRGDAQLLPALGRVVAVDLFCGNFDRFAANGDIVNVGNIMFQKDADKKYTPVGVDFFEAQGQFARMTAPLTAAQLLNWPGAILADAMRLDAFASRAVMGLNQAFQHGVSPHAMPADAILDATDVQAFRTGLSEGAEALRSYLLGLRHRGVASPGVQSRLDALGWTQTAWGGARAPQPRAGWVNAQPATRGLGPNRR</sequence>
<reference evidence="2 3" key="1">
    <citation type="submission" date="2019-12" db="EMBL/GenBank/DDBJ databases">
        <title>Paraburkholderia acidiphila 7Q-K02 sp. nov and Paraburkholderia acidisoli DHF22 sp. nov., two strains isolated from forest soil.</title>
        <authorList>
            <person name="Gao Z."/>
            <person name="Qiu L."/>
        </authorList>
    </citation>
    <scope>NUCLEOTIDE SEQUENCE [LARGE SCALE GENOMIC DNA]</scope>
    <source>
        <strain evidence="2 3">DHF22</strain>
    </source>
</reference>
<dbReference type="EMBL" id="CP046915">
    <property type="protein sequence ID" value="QGZ65500.1"/>
    <property type="molecule type" value="Genomic_DNA"/>
</dbReference>
<gene>
    <name evidence="2" type="ORF">FAZ98_27530</name>
</gene>
<dbReference type="RefSeq" id="WP_158955989.1">
    <property type="nucleotide sequence ID" value="NZ_CP046915.1"/>
</dbReference>
<dbReference type="OrthoDB" id="4535840at2"/>
<evidence type="ECO:0000313" key="3">
    <source>
        <dbReference type="Proteomes" id="UP000433577"/>
    </source>
</evidence>
<dbReference type="AlphaFoldDB" id="A0A7Z2GPU4"/>
<protein>
    <submittedName>
        <fullName evidence="2">Uncharacterized protein</fullName>
    </submittedName>
</protein>
<feature type="region of interest" description="Disordered" evidence="1">
    <location>
        <begin position="330"/>
        <end position="355"/>
    </location>
</feature>
<evidence type="ECO:0000313" key="2">
    <source>
        <dbReference type="EMBL" id="QGZ65500.1"/>
    </source>
</evidence>
<name>A0A7Z2GPU4_9BURK</name>
<accession>A0A7Z2GPU4</accession>
<proteinExistence type="predicted"/>